<reference evidence="1" key="1">
    <citation type="submission" date="2021-02" db="EMBL/GenBank/DDBJ databases">
        <authorList>
            <person name="Palmer J.M."/>
        </authorList>
    </citation>
    <scope>NUCLEOTIDE SEQUENCE</scope>
    <source>
        <strain evidence="1">SCRP734</strain>
    </source>
</reference>
<dbReference type="EMBL" id="JAGDFM010000011">
    <property type="protein sequence ID" value="KAG7392367.1"/>
    <property type="molecule type" value="Genomic_DNA"/>
</dbReference>
<dbReference type="AlphaFoldDB" id="A0A8T1WF43"/>
<evidence type="ECO:0000313" key="2">
    <source>
        <dbReference type="Proteomes" id="UP000694044"/>
    </source>
</evidence>
<proteinExistence type="predicted"/>
<keyword evidence="2" id="KW-1185">Reference proteome</keyword>
<accession>A0A8T1WF43</accession>
<evidence type="ECO:0000313" key="1">
    <source>
        <dbReference type="EMBL" id="KAG7392367.1"/>
    </source>
</evidence>
<protein>
    <submittedName>
        <fullName evidence="1">Uncharacterized protein</fullName>
    </submittedName>
</protein>
<gene>
    <name evidence="1" type="ORF">PHYPSEUDO_000775</name>
</gene>
<organism evidence="1 2">
    <name type="scientific">Phytophthora pseudosyringae</name>
    <dbReference type="NCBI Taxonomy" id="221518"/>
    <lineage>
        <taxon>Eukaryota</taxon>
        <taxon>Sar</taxon>
        <taxon>Stramenopiles</taxon>
        <taxon>Oomycota</taxon>
        <taxon>Peronosporomycetes</taxon>
        <taxon>Peronosporales</taxon>
        <taxon>Peronosporaceae</taxon>
        <taxon>Phytophthora</taxon>
    </lineage>
</organism>
<sequence length="143" mass="16108">MLVCRAHAVLLEKKERYIDQGKAADYALDKARNQLASRSQVCNYVDCNSGRVTPKYRGAFCAEHLPVIEGLRNKIMTAKTRGDEAVQIPLRFEEIFLRKFLDESHVQYYNKLVAKHGFGAPIVHVKGDKVVGVSGGRGLEWCE</sequence>
<dbReference type="Proteomes" id="UP000694044">
    <property type="component" value="Unassembled WGS sequence"/>
</dbReference>
<name>A0A8T1WF43_9STRA</name>
<comment type="caution">
    <text evidence="1">The sequence shown here is derived from an EMBL/GenBank/DDBJ whole genome shotgun (WGS) entry which is preliminary data.</text>
</comment>
<dbReference type="OrthoDB" id="108703at2759"/>